<dbReference type="InterPro" id="IPR008254">
    <property type="entry name" value="Flavodoxin/NO_synth"/>
</dbReference>
<name>K0KHF4_WICCF</name>
<dbReference type="InterPro" id="IPR010089">
    <property type="entry name" value="Flavoprotein_WrbA-like"/>
</dbReference>
<dbReference type="FunCoup" id="K0KHF4">
    <property type="interactions" value="219"/>
</dbReference>
<gene>
    <name evidence="4" type="ORF">BN7_4219</name>
</gene>
<reference evidence="4 5" key="1">
    <citation type="journal article" date="2012" name="Eukaryot. Cell">
        <title>Draft genome sequence of Wickerhamomyces ciferrii NRRL Y-1031 F-60-10.</title>
        <authorList>
            <person name="Schneider J."/>
            <person name="Andrea H."/>
            <person name="Blom J."/>
            <person name="Jaenicke S."/>
            <person name="Ruckert C."/>
            <person name="Schorsch C."/>
            <person name="Szczepanowski R."/>
            <person name="Farwick M."/>
            <person name="Goesmann A."/>
            <person name="Puhler A."/>
            <person name="Schaffer S."/>
            <person name="Tauch A."/>
            <person name="Kohler T."/>
            <person name="Brinkrolf K."/>
        </authorList>
    </citation>
    <scope>NUCLEOTIDE SEQUENCE [LARGE SCALE GENOMIC DNA]</scope>
    <source>
        <strain evidence="5">ATCC 14091 / BCRC 22168 / CBS 111 / JCM 3599 / NBRC 0793 / NRRL Y-1031 F-60-10</strain>
    </source>
</reference>
<evidence type="ECO:0000259" key="3">
    <source>
        <dbReference type="PROSITE" id="PS50902"/>
    </source>
</evidence>
<evidence type="ECO:0000313" key="4">
    <source>
        <dbReference type="EMBL" id="CCH44650.1"/>
    </source>
</evidence>
<protein>
    <recommendedName>
        <fullName evidence="3">Flavodoxin-like domain-containing protein</fullName>
    </recommendedName>
</protein>
<evidence type="ECO:0000256" key="2">
    <source>
        <dbReference type="SAM" id="MobiDB-lite"/>
    </source>
</evidence>
<dbReference type="PROSITE" id="PS50902">
    <property type="entry name" value="FLAVODOXIN_LIKE"/>
    <property type="match status" value="1"/>
</dbReference>
<dbReference type="Pfam" id="PF00258">
    <property type="entry name" value="Flavodoxin_1"/>
    <property type="match status" value="1"/>
</dbReference>
<accession>K0KHF4</accession>
<dbReference type="InterPro" id="IPR029039">
    <property type="entry name" value="Flavoprotein-like_sf"/>
</dbReference>
<dbReference type="PANTHER" id="PTHR30546:SF23">
    <property type="entry name" value="FLAVOPROTEIN-LIKE PROTEIN YCP4-RELATED"/>
    <property type="match status" value="1"/>
</dbReference>
<comment type="similarity">
    <text evidence="1">Belongs to the WrbA family.</text>
</comment>
<dbReference type="GO" id="GO:0016020">
    <property type="term" value="C:membrane"/>
    <property type="evidence" value="ECO:0007669"/>
    <property type="project" value="TreeGrafter"/>
</dbReference>
<feature type="region of interest" description="Disordered" evidence="2">
    <location>
        <begin position="205"/>
        <end position="284"/>
    </location>
</feature>
<feature type="compositionally biased region" description="Basic and acidic residues" evidence="2">
    <location>
        <begin position="253"/>
        <end position="266"/>
    </location>
</feature>
<dbReference type="GO" id="GO:0032126">
    <property type="term" value="C:eisosome"/>
    <property type="evidence" value="ECO:0007669"/>
    <property type="project" value="UniProtKB-ARBA"/>
</dbReference>
<dbReference type="GO" id="GO:0160020">
    <property type="term" value="P:positive regulation of ferroptosis"/>
    <property type="evidence" value="ECO:0007669"/>
    <property type="project" value="UniProtKB-ARBA"/>
</dbReference>
<organism evidence="4 5">
    <name type="scientific">Wickerhamomyces ciferrii (strain ATCC 14091 / BCRC 22168 / CBS 111 / JCM 3599 / NBRC 0793 / NRRL Y-1031 F-60-10)</name>
    <name type="common">Yeast</name>
    <name type="synonym">Pichia ciferrii</name>
    <dbReference type="NCBI Taxonomy" id="1206466"/>
    <lineage>
        <taxon>Eukaryota</taxon>
        <taxon>Fungi</taxon>
        <taxon>Dikarya</taxon>
        <taxon>Ascomycota</taxon>
        <taxon>Saccharomycotina</taxon>
        <taxon>Saccharomycetes</taxon>
        <taxon>Phaffomycetales</taxon>
        <taxon>Wickerhamomycetaceae</taxon>
        <taxon>Wickerhamomyces</taxon>
    </lineage>
</organism>
<proteinExistence type="inferred from homology"/>
<dbReference type="Proteomes" id="UP000009328">
    <property type="component" value="Unassembled WGS sequence"/>
</dbReference>
<dbReference type="EMBL" id="CAIF01000148">
    <property type="protein sequence ID" value="CCH44650.1"/>
    <property type="molecule type" value="Genomic_DNA"/>
</dbReference>
<keyword evidence="5" id="KW-1185">Reference proteome</keyword>
<sequence length="291" mass="30497">MVKIAIISYSTYGHVLTLAKSIQKGIEKSGGEADIFQVEETLSDDVLALIHAPAKPADIPYITPEILQNYDGFLFGIPTRFGNLPAQWSAFWEKTGKQWAQGSFHGKIAGIFVSTGTPGGGQETTIRNILSILTHHGIIYVPLGYGKAFPLLTSLDEVHGGSPWGSGTFAGGDGSRQPSKLELDIGEIQGESFYNTVQKIVASKQASKSNSTAKQTSQGTGATTTGATAAATSGAAATATGNTKDTTGATATKDSKKAPESKEQVVRKQQAQPSKEESKSEGGVCAKCIVM</sequence>
<dbReference type="GO" id="GO:0003955">
    <property type="term" value="F:NAD(P)H dehydrogenase (quinone) activity"/>
    <property type="evidence" value="ECO:0007669"/>
    <property type="project" value="InterPro"/>
</dbReference>
<dbReference type="FunFam" id="3.40.50.360:FF:000001">
    <property type="entry name" value="NAD(P)H dehydrogenase (Quinone) FQR1-like"/>
    <property type="match status" value="1"/>
</dbReference>
<dbReference type="eggNOG" id="KOG3135">
    <property type="taxonomic scope" value="Eukaryota"/>
</dbReference>
<dbReference type="GO" id="GO:0010181">
    <property type="term" value="F:FMN binding"/>
    <property type="evidence" value="ECO:0007669"/>
    <property type="project" value="InterPro"/>
</dbReference>
<evidence type="ECO:0000256" key="1">
    <source>
        <dbReference type="ARBA" id="ARBA00006961"/>
    </source>
</evidence>
<dbReference type="SUPFAM" id="SSF52218">
    <property type="entry name" value="Flavoproteins"/>
    <property type="match status" value="1"/>
</dbReference>
<dbReference type="STRING" id="1206466.K0KHF4"/>
<comment type="caution">
    <text evidence="4">The sequence shown here is derived from an EMBL/GenBank/DDBJ whole genome shotgun (WGS) entry which is preliminary data.</text>
</comment>
<feature type="compositionally biased region" description="Low complexity" evidence="2">
    <location>
        <begin position="212"/>
        <end position="252"/>
    </location>
</feature>
<dbReference type="Gene3D" id="3.40.50.360">
    <property type="match status" value="1"/>
</dbReference>
<dbReference type="AlphaFoldDB" id="K0KHF4"/>
<evidence type="ECO:0000313" key="5">
    <source>
        <dbReference type="Proteomes" id="UP000009328"/>
    </source>
</evidence>
<dbReference type="NCBIfam" id="NF002999">
    <property type="entry name" value="PRK03767.1"/>
    <property type="match status" value="1"/>
</dbReference>
<dbReference type="HOGENOM" id="CLU_051402_0_0_1"/>
<dbReference type="PANTHER" id="PTHR30546">
    <property type="entry name" value="FLAVODOXIN-RELATED PROTEIN WRBA-RELATED"/>
    <property type="match status" value="1"/>
</dbReference>
<feature type="domain" description="Flavodoxin-like" evidence="3">
    <location>
        <begin position="4"/>
        <end position="193"/>
    </location>
</feature>
<dbReference type="InParanoid" id="K0KHF4"/>
<dbReference type="NCBIfam" id="TIGR01755">
    <property type="entry name" value="flav_wrbA"/>
    <property type="match status" value="1"/>
</dbReference>